<dbReference type="InParanoid" id="A0A0C3JI44"/>
<feature type="region of interest" description="Disordered" evidence="1">
    <location>
        <begin position="1"/>
        <end position="43"/>
    </location>
</feature>
<dbReference type="AlphaFoldDB" id="A0A0C3JI44"/>
<sequence>MSPEPSSANLKNRRKQPQLVEDKDSDTQSIGGSIPSDAPKRKKHQCSFILSKGWTGHNKFKQFWKSFTIAISN</sequence>
<gene>
    <name evidence="2" type="ORF">M404DRAFT_32481</name>
</gene>
<evidence type="ECO:0000256" key="1">
    <source>
        <dbReference type="SAM" id="MobiDB-lite"/>
    </source>
</evidence>
<evidence type="ECO:0000313" key="2">
    <source>
        <dbReference type="EMBL" id="KIN97266.1"/>
    </source>
</evidence>
<reference evidence="3" key="2">
    <citation type="submission" date="2015-01" db="EMBL/GenBank/DDBJ databases">
        <title>Evolutionary Origins and Diversification of the Mycorrhizal Mutualists.</title>
        <authorList>
            <consortium name="DOE Joint Genome Institute"/>
            <consortium name="Mycorrhizal Genomics Consortium"/>
            <person name="Kohler A."/>
            <person name="Kuo A."/>
            <person name="Nagy L.G."/>
            <person name="Floudas D."/>
            <person name="Copeland A."/>
            <person name="Barry K.W."/>
            <person name="Cichocki N."/>
            <person name="Veneault-Fourrey C."/>
            <person name="LaButti K."/>
            <person name="Lindquist E.A."/>
            <person name="Lipzen A."/>
            <person name="Lundell T."/>
            <person name="Morin E."/>
            <person name="Murat C."/>
            <person name="Riley R."/>
            <person name="Ohm R."/>
            <person name="Sun H."/>
            <person name="Tunlid A."/>
            <person name="Henrissat B."/>
            <person name="Grigoriev I.V."/>
            <person name="Hibbett D.S."/>
            <person name="Martin F."/>
        </authorList>
    </citation>
    <scope>NUCLEOTIDE SEQUENCE [LARGE SCALE GENOMIC DNA]</scope>
    <source>
        <strain evidence="3">Marx 270</strain>
    </source>
</reference>
<name>A0A0C3JI44_PISTI</name>
<dbReference type="Proteomes" id="UP000054217">
    <property type="component" value="Unassembled WGS sequence"/>
</dbReference>
<accession>A0A0C3JI44</accession>
<dbReference type="HOGENOM" id="CLU_2705863_0_0_1"/>
<proteinExistence type="predicted"/>
<organism evidence="2 3">
    <name type="scientific">Pisolithus tinctorius Marx 270</name>
    <dbReference type="NCBI Taxonomy" id="870435"/>
    <lineage>
        <taxon>Eukaryota</taxon>
        <taxon>Fungi</taxon>
        <taxon>Dikarya</taxon>
        <taxon>Basidiomycota</taxon>
        <taxon>Agaricomycotina</taxon>
        <taxon>Agaricomycetes</taxon>
        <taxon>Agaricomycetidae</taxon>
        <taxon>Boletales</taxon>
        <taxon>Sclerodermatineae</taxon>
        <taxon>Pisolithaceae</taxon>
        <taxon>Pisolithus</taxon>
    </lineage>
</organism>
<dbReference type="OrthoDB" id="2682538at2759"/>
<reference evidence="2 3" key="1">
    <citation type="submission" date="2014-04" db="EMBL/GenBank/DDBJ databases">
        <authorList>
            <consortium name="DOE Joint Genome Institute"/>
            <person name="Kuo A."/>
            <person name="Kohler A."/>
            <person name="Costa M.D."/>
            <person name="Nagy L.G."/>
            <person name="Floudas D."/>
            <person name="Copeland A."/>
            <person name="Barry K.W."/>
            <person name="Cichocki N."/>
            <person name="Veneault-Fourrey C."/>
            <person name="LaButti K."/>
            <person name="Lindquist E.A."/>
            <person name="Lipzen A."/>
            <person name="Lundell T."/>
            <person name="Morin E."/>
            <person name="Murat C."/>
            <person name="Sun H."/>
            <person name="Tunlid A."/>
            <person name="Henrissat B."/>
            <person name="Grigoriev I.V."/>
            <person name="Hibbett D.S."/>
            <person name="Martin F."/>
            <person name="Nordberg H.P."/>
            <person name="Cantor M.N."/>
            <person name="Hua S.X."/>
        </authorList>
    </citation>
    <scope>NUCLEOTIDE SEQUENCE [LARGE SCALE GENOMIC DNA]</scope>
    <source>
        <strain evidence="2 3">Marx 270</strain>
    </source>
</reference>
<feature type="compositionally biased region" description="Polar residues" evidence="1">
    <location>
        <begin position="1"/>
        <end position="10"/>
    </location>
</feature>
<dbReference type="EMBL" id="KN832032">
    <property type="protein sequence ID" value="KIN97266.1"/>
    <property type="molecule type" value="Genomic_DNA"/>
</dbReference>
<keyword evidence="3" id="KW-1185">Reference proteome</keyword>
<evidence type="ECO:0000313" key="3">
    <source>
        <dbReference type="Proteomes" id="UP000054217"/>
    </source>
</evidence>
<protein>
    <submittedName>
        <fullName evidence="2">Uncharacterized protein</fullName>
    </submittedName>
</protein>